<dbReference type="RefSeq" id="WP_382348002.1">
    <property type="nucleotide sequence ID" value="NZ_JBHMBP010000002.1"/>
</dbReference>
<keyword evidence="3" id="KW-1185">Reference proteome</keyword>
<evidence type="ECO:0000313" key="2">
    <source>
        <dbReference type="EMBL" id="MFC6957063.1"/>
    </source>
</evidence>
<sequence>MTDTDPPPPPTHTSADGGVTVVDGNGTPVVHLTIDALRLPARELAELVTWTAREAADAVRAAEAHESRSAADALAELKNLRDGLRQDGLEAVIERKRAEYGADADDLPPEDPRAMSRMGLAGEIPTAGLDAAIRILERFQPRPGAPTELVPVTGRATGPDETVTVESTGEYPIAGVLLGIHARALGPEALGKEITETAAKAIADLKDRQRTQIDGLDLPLTMDQVDGLPGEMDAYGQKVRGQYEYLRRQHDDIIRRLHGK</sequence>
<feature type="region of interest" description="Disordered" evidence="1">
    <location>
        <begin position="1"/>
        <end position="21"/>
    </location>
</feature>
<dbReference type="EMBL" id="JBHSYS010000002">
    <property type="protein sequence ID" value="MFC6957063.1"/>
    <property type="molecule type" value="Genomic_DNA"/>
</dbReference>
<proteinExistence type="predicted"/>
<evidence type="ECO:0008006" key="4">
    <source>
        <dbReference type="Google" id="ProtNLM"/>
    </source>
</evidence>
<feature type="compositionally biased region" description="Pro residues" evidence="1">
    <location>
        <begin position="1"/>
        <end position="11"/>
    </location>
</feature>
<protein>
    <recommendedName>
        <fullName evidence="4">YbaB/EbfC DNA-binding family protein</fullName>
    </recommendedName>
</protein>
<evidence type="ECO:0000256" key="1">
    <source>
        <dbReference type="SAM" id="MobiDB-lite"/>
    </source>
</evidence>
<evidence type="ECO:0000313" key="3">
    <source>
        <dbReference type="Proteomes" id="UP001596470"/>
    </source>
</evidence>
<comment type="caution">
    <text evidence="2">The sequence shown here is derived from an EMBL/GenBank/DDBJ whole genome shotgun (WGS) entry which is preliminary data.</text>
</comment>
<dbReference type="Proteomes" id="UP001596470">
    <property type="component" value="Unassembled WGS sequence"/>
</dbReference>
<name>A0ABW2D6B5_9ACTN</name>
<accession>A0ABW2D6B5</accession>
<organism evidence="2 3">
    <name type="scientific">Glycomyces mayteni</name>
    <dbReference type="NCBI Taxonomy" id="543887"/>
    <lineage>
        <taxon>Bacteria</taxon>
        <taxon>Bacillati</taxon>
        <taxon>Actinomycetota</taxon>
        <taxon>Actinomycetes</taxon>
        <taxon>Glycomycetales</taxon>
        <taxon>Glycomycetaceae</taxon>
        <taxon>Glycomyces</taxon>
    </lineage>
</organism>
<reference evidence="3" key="1">
    <citation type="journal article" date="2019" name="Int. J. Syst. Evol. Microbiol.">
        <title>The Global Catalogue of Microorganisms (GCM) 10K type strain sequencing project: providing services to taxonomists for standard genome sequencing and annotation.</title>
        <authorList>
            <consortium name="The Broad Institute Genomics Platform"/>
            <consortium name="The Broad Institute Genome Sequencing Center for Infectious Disease"/>
            <person name="Wu L."/>
            <person name="Ma J."/>
        </authorList>
    </citation>
    <scope>NUCLEOTIDE SEQUENCE [LARGE SCALE GENOMIC DNA]</scope>
    <source>
        <strain evidence="3">KACC 12634</strain>
    </source>
</reference>
<gene>
    <name evidence="2" type="ORF">ACFQS3_07620</name>
</gene>